<sequence>MRRKKIEKLDQVKECERTNANQLIASHLRRRKNHPSKRRDEIEAQHQLAIYRWKKALEDGHIRYISKRKWYYDYTKF</sequence>
<reference evidence="2" key="1">
    <citation type="journal article" date="2019" name="Int. J. Syst. Evol. Microbiol.">
        <title>The Global Catalogue of Microorganisms (GCM) 10K type strain sequencing project: providing services to taxonomists for standard genome sequencing and annotation.</title>
        <authorList>
            <consortium name="The Broad Institute Genomics Platform"/>
            <consortium name="The Broad Institute Genome Sequencing Center for Infectious Disease"/>
            <person name="Wu L."/>
            <person name="Ma J."/>
        </authorList>
    </citation>
    <scope>NUCLEOTIDE SEQUENCE [LARGE SCALE GENOMIC DNA]</scope>
    <source>
        <strain evidence="2">CCUG 15531</strain>
    </source>
</reference>
<keyword evidence="2" id="KW-1185">Reference proteome</keyword>
<protein>
    <submittedName>
        <fullName evidence="1">Uncharacterized protein</fullName>
    </submittedName>
</protein>
<gene>
    <name evidence="1" type="ORF">ACFSFW_19275</name>
</gene>
<evidence type="ECO:0000313" key="1">
    <source>
        <dbReference type="EMBL" id="MFD1780799.1"/>
    </source>
</evidence>
<dbReference type="Proteomes" id="UP001597227">
    <property type="component" value="Unassembled WGS sequence"/>
</dbReference>
<comment type="caution">
    <text evidence="1">The sequence shown here is derived from an EMBL/GenBank/DDBJ whole genome shotgun (WGS) entry which is preliminary data.</text>
</comment>
<dbReference type="RefSeq" id="WP_388040605.1">
    <property type="nucleotide sequence ID" value="NZ_JBHUEK010000028.1"/>
</dbReference>
<organism evidence="1 2">
    <name type="scientific">Fredinandcohnia salidurans</name>
    <dbReference type="NCBI Taxonomy" id="2595041"/>
    <lineage>
        <taxon>Bacteria</taxon>
        <taxon>Bacillati</taxon>
        <taxon>Bacillota</taxon>
        <taxon>Bacilli</taxon>
        <taxon>Bacillales</taxon>
        <taxon>Bacillaceae</taxon>
        <taxon>Fredinandcohnia</taxon>
    </lineage>
</organism>
<name>A0ABW4MSY2_9BACI</name>
<proteinExistence type="predicted"/>
<evidence type="ECO:0000313" key="2">
    <source>
        <dbReference type="Proteomes" id="UP001597227"/>
    </source>
</evidence>
<accession>A0ABW4MSY2</accession>
<dbReference type="EMBL" id="JBHUEK010000028">
    <property type="protein sequence ID" value="MFD1780799.1"/>
    <property type="molecule type" value="Genomic_DNA"/>
</dbReference>